<evidence type="ECO:0000313" key="1">
    <source>
        <dbReference type="EMBL" id="KKK53561.1"/>
    </source>
</evidence>
<name>A0A0F8Z067_9ZZZZ</name>
<gene>
    <name evidence="1" type="ORF">LCGC14_3093570</name>
</gene>
<proteinExistence type="predicted"/>
<comment type="caution">
    <text evidence="1">The sequence shown here is derived from an EMBL/GenBank/DDBJ whole genome shotgun (WGS) entry which is preliminary data.</text>
</comment>
<dbReference type="AlphaFoldDB" id="A0A0F8Z067"/>
<sequence>AVEVERLQRENARLAQRLAQTEAVLELQKKLSELVGIRLPSDERDASS</sequence>
<dbReference type="EMBL" id="LAZR01066440">
    <property type="protein sequence ID" value="KKK53561.1"/>
    <property type="molecule type" value="Genomic_DNA"/>
</dbReference>
<accession>A0A0F8Z067</accession>
<organism evidence="1">
    <name type="scientific">marine sediment metagenome</name>
    <dbReference type="NCBI Taxonomy" id="412755"/>
    <lineage>
        <taxon>unclassified sequences</taxon>
        <taxon>metagenomes</taxon>
        <taxon>ecological metagenomes</taxon>
    </lineage>
</organism>
<evidence type="ECO:0008006" key="2">
    <source>
        <dbReference type="Google" id="ProtNLM"/>
    </source>
</evidence>
<feature type="non-terminal residue" evidence="1">
    <location>
        <position position="1"/>
    </location>
</feature>
<reference evidence="1" key="1">
    <citation type="journal article" date="2015" name="Nature">
        <title>Complex archaea that bridge the gap between prokaryotes and eukaryotes.</title>
        <authorList>
            <person name="Spang A."/>
            <person name="Saw J.H."/>
            <person name="Jorgensen S.L."/>
            <person name="Zaremba-Niedzwiedzka K."/>
            <person name="Martijn J."/>
            <person name="Lind A.E."/>
            <person name="van Eijk R."/>
            <person name="Schleper C."/>
            <person name="Guy L."/>
            <person name="Ettema T.J."/>
        </authorList>
    </citation>
    <scope>NUCLEOTIDE SEQUENCE</scope>
</reference>
<protein>
    <recommendedName>
        <fullName evidence="2">Transposase</fullName>
    </recommendedName>
</protein>